<dbReference type="Gene3D" id="3.40.50.300">
    <property type="entry name" value="P-loop containing nucleotide triphosphate hydrolases"/>
    <property type="match status" value="1"/>
</dbReference>
<name>A0A0G2HNC9_9SYNE</name>
<comment type="caution">
    <text evidence="2">The sequence shown here is derived from an EMBL/GenBank/DDBJ whole genome shotgun (WGS) entry which is preliminary data.</text>
</comment>
<dbReference type="InterPro" id="IPR027417">
    <property type="entry name" value="P-loop_NTPase"/>
</dbReference>
<dbReference type="Pfam" id="PF13191">
    <property type="entry name" value="AAA_16"/>
    <property type="match status" value="1"/>
</dbReference>
<sequence length="424" mass="46474">MPLPNVWEIFHLKSSPYFQTTLQKDSNTKPLSLFVGRQRELQRLLATIGSNLGSRQAVAGRPGLGKTTLVQVVKDRARTASYWTADDFISITTESSGVLLGQLLAGVYDAVVACNPDADDDPAVEEAQQLVCSVRLRSGSMSVSVAGFGVGGGGSEAVSTPPSALILDGPRILRNLLNYALRKGAKGVLLHLNNLENLSKADTRNAADVLRDIRDSALMLDGLHVIVVGATDAVRTVVNRHPQIRSVFSNPIILKELTLSNVYELLNNRYQALQIDANKPFRNPVEDSVVEKLYDIFRGDLRGMFKSLEDGMQTLLLDMIDDAALPTGLNDLLSVLKKQNQEELKEELGPTRWRLVLQWAGADPGSIQTQTTLSNIWDLDIEEVSDIMEKLANSGAVEALPKRPEREIDYLLTGKVRLATLDHS</sequence>
<protein>
    <recommendedName>
        <fullName evidence="1">Orc1-like AAA ATPase domain-containing protein</fullName>
    </recommendedName>
</protein>
<proteinExistence type="predicted"/>
<accession>A0A0G2HNC9</accession>
<dbReference type="InterPro" id="IPR041664">
    <property type="entry name" value="AAA_16"/>
</dbReference>
<dbReference type="Proteomes" id="UP000035067">
    <property type="component" value="Unassembled WGS sequence"/>
</dbReference>
<dbReference type="PATRIC" id="fig|1604020.3.peg.1805"/>
<dbReference type="EMBL" id="JXQG01000006">
    <property type="protein sequence ID" value="KKZ13029.1"/>
    <property type="molecule type" value="Genomic_DNA"/>
</dbReference>
<feature type="domain" description="Orc1-like AAA ATPase" evidence="1">
    <location>
        <begin position="34"/>
        <end position="203"/>
    </location>
</feature>
<dbReference type="AlphaFoldDB" id="A0A0G2HNC9"/>
<evidence type="ECO:0000313" key="3">
    <source>
        <dbReference type="Proteomes" id="UP000035067"/>
    </source>
</evidence>
<organism evidence="2 3">
    <name type="scientific">Candidatus Synechococcus spongiarum SP3</name>
    <dbReference type="NCBI Taxonomy" id="1604020"/>
    <lineage>
        <taxon>Bacteria</taxon>
        <taxon>Bacillati</taxon>
        <taxon>Cyanobacteriota</taxon>
        <taxon>Cyanophyceae</taxon>
        <taxon>Synechococcales</taxon>
        <taxon>Synechococcaceae</taxon>
        <taxon>Synechococcus</taxon>
    </lineage>
</organism>
<gene>
    <name evidence="2" type="ORF">TE42_01860</name>
</gene>
<reference evidence="2 3" key="1">
    <citation type="submission" date="2015-01" db="EMBL/GenBank/DDBJ databases">
        <title>Lifestyle Evolution in Cyanobacterial Symbionts of Sponges.</title>
        <authorList>
            <person name="Burgsdorf I."/>
            <person name="Slaby B.M."/>
            <person name="Handley K.M."/>
            <person name="Haber M."/>
            <person name="Blom J."/>
            <person name="Marshall C.W."/>
            <person name="Gilbert J.A."/>
            <person name="Hentschel U."/>
            <person name="Steindler L."/>
        </authorList>
    </citation>
    <scope>NUCLEOTIDE SEQUENCE [LARGE SCALE GENOMIC DNA]</scope>
    <source>
        <strain evidence="2">SP3</strain>
    </source>
</reference>
<dbReference type="SUPFAM" id="SSF52540">
    <property type="entry name" value="P-loop containing nucleoside triphosphate hydrolases"/>
    <property type="match status" value="1"/>
</dbReference>
<evidence type="ECO:0000259" key="1">
    <source>
        <dbReference type="Pfam" id="PF13191"/>
    </source>
</evidence>
<evidence type="ECO:0000313" key="2">
    <source>
        <dbReference type="EMBL" id="KKZ13029.1"/>
    </source>
</evidence>